<dbReference type="RefSeq" id="WP_109606456.1">
    <property type="nucleotide sequence ID" value="NZ_JAMHJO010000006.1"/>
</dbReference>
<keyword evidence="3" id="KW-1185">Reference proteome</keyword>
<evidence type="ECO:0000313" key="2">
    <source>
        <dbReference type="EMBL" id="PWJ87005.1"/>
    </source>
</evidence>
<dbReference type="PANTHER" id="PTHR22617:SF23">
    <property type="entry name" value="CHEMOTAXIS PROTEIN CHEW"/>
    <property type="match status" value="1"/>
</dbReference>
<dbReference type="EMBL" id="QGGI01000027">
    <property type="protein sequence ID" value="PWJ87005.1"/>
    <property type="molecule type" value="Genomic_DNA"/>
</dbReference>
<accession>A0AA45C4R5</accession>
<dbReference type="Gene3D" id="2.40.50.180">
    <property type="entry name" value="CheA-289, Domain 4"/>
    <property type="match status" value="1"/>
</dbReference>
<evidence type="ECO:0000313" key="3">
    <source>
        <dbReference type="Proteomes" id="UP000245921"/>
    </source>
</evidence>
<dbReference type="InterPro" id="IPR036061">
    <property type="entry name" value="CheW-like_dom_sf"/>
</dbReference>
<dbReference type="SUPFAM" id="SSF50341">
    <property type="entry name" value="CheW-like"/>
    <property type="match status" value="1"/>
</dbReference>
<dbReference type="GO" id="GO:0006935">
    <property type="term" value="P:chemotaxis"/>
    <property type="evidence" value="ECO:0007669"/>
    <property type="project" value="InterPro"/>
</dbReference>
<dbReference type="Gene3D" id="2.30.30.40">
    <property type="entry name" value="SH3 Domains"/>
    <property type="match status" value="1"/>
</dbReference>
<dbReference type="Proteomes" id="UP000245921">
    <property type="component" value="Unassembled WGS sequence"/>
</dbReference>
<protein>
    <submittedName>
        <fullName evidence="2">Purine-binding chemotaxis protein CheW</fullName>
    </submittedName>
</protein>
<dbReference type="AlphaFoldDB" id="A0AA45C4R5"/>
<name>A0AA45C4R5_9BACT</name>
<dbReference type="PROSITE" id="PS50851">
    <property type="entry name" value="CHEW"/>
    <property type="match status" value="1"/>
</dbReference>
<dbReference type="GO" id="GO:0007165">
    <property type="term" value="P:signal transduction"/>
    <property type="evidence" value="ECO:0007669"/>
    <property type="project" value="InterPro"/>
</dbReference>
<sequence length="155" mass="17704">MGTDLKIVTFNLGKEKFGLDIMKIDAVAEYEEVTEIPDVADYLEGVIDFRKKEVLPLVNLRKKFKIQDFSDKTKCKVIVIKMESRKIGMMVDDVKEVKSINSELIEEKPEVGGMHRVNFISGIARLEDEMLIILDVDKLLTTEEKLSLEQVVNNV</sequence>
<dbReference type="InterPro" id="IPR002545">
    <property type="entry name" value="CheW-lke_dom"/>
</dbReference>
<proteinExistence type="predicted"/>
<comment type="caution">
    <text evidence="2">The sequence shown here is derived from an EMBL/GenBank/DDBJ whole genome shotgun (WGS) entry which is preliminary data.</text>
</comment>
<dbReference type="InterPro" id="IPR039315">
    <property type="entry name" value="CheW"/>
</dbReference>
<evidence type="ECO:0000259" key="1">
    <source>
        <dbReference type="PROSITE" id="PS50851"/>
    </source>
</evidence>
<dbReference type="Pfam" id="PF01584">
    <property type="entry name" value="CheW"/>
    <property type="match status" value="1"/>
</dbReference>
<feature type="domain" description="CheW-like" evidence="1">
    <location>
        <begin position="4"/>
        <end position="145"/>
    </location>
</feature>
<dbReference type="PANTHER" id="PTHR22617">
    <property type="entry name" value="CHEMOTAXIS SENSOR HISTIDINE KINASE-RELATED"/>
    <property type="match status" value="1"/>
</dbReference>
<reference evidence="2 3" key="1">
    <citation type="submission" date="2018-05" db="EMBL/GenBank/DDBJ databases">
        <title>Genomic Encyclopedia of Type Strains, Phase IV (KMG-IV): sequencing the most valuable type-strain genomes for metagenomic binning, comparative biology and taxonomic classification.</title>
        <authorList>
            <person name="Goeker M."/>
        </authorList>
    </citation>
    <scope>NUCLEOTIDE SEQUENCE [LARGE SCALE GENOMIC DNA]</scope>
    <source>
        <strain evidence="2 3">DSM 24906</strain>
    </source>
</reference>
<gene>
    <name evidence="2" type="ORF">C7380_12710</name>
</gene>
<organism evidence="2 3">
    <name type="scientific">Oceanotoga teriensis</name>
    <dbReference type="NCBI Taxonomy" id="515440"/>
    <lineage>
        <taxon>Bacteria</taxon>
        <taxon>Thermotogati</taxon>
        <taxon>Thermotogota</taxon>
        <taxon>Thermotogae</taxon>
        <taxon>Petrotogales</taxon>
        <taxon>Petrotogaceae</taxon>
        <taxon>Oceanotoga</taxon>
    </lineage>
</organism>
<dbReference type="SMART" id="SM00260">
    <property type="entry name" value="CheW"/>
    <property type="match status" value="1"/>
</dbReference>
<dbReference type="GO" id="GO:0005829">
    <property type="term" value="C:cytosol"/>
    <property type="evidence" value="ECO:0007669"/>
    <property type="project" value="TreeGrafter"/>
</dbReference>